<proteinExistence type="predicted"/>
<name>A0A2T5IG98_9PROT</name>
<organism evidence="2 3">
    <name type="scientific">Nitrosospira multiformis</name>
    <dbReference type="NCBI Taxonomy" id="1231"/>
    <lineage>
        <taxon>Bacteria</taxon>
        <taxon>Pseudomonadati</taxon>
        <taxon>Pseudomonadota</taxon>
        <taxon>Betaproteobacteria</taxon>
        <taxon>Nitrosomonadales</taxon>
        <taxon>Nitrosomonadaceae</taxon>
        <taxon>Nitrosospira</taxon>
    </lineage>
</organism>
<reference evidence="2 3" key="1">
    <citation type="submission" date="2018-04" db="EMBL/GenBank/DDBJ databases">
        <title>Active sludge and wastewater microbial communities from Klosterneuburg, Austria.</title>
        <authorList>
            <person name="Wagner M."/>
        </authorList>
    </citation>
    <scope>NUCLEOTIDE SEQUENCE [LARGE SCALE GENOMIC DNA]</scope>
    <source>
        <strain evidence="2 3">Nl12</strain>
    </source>
</reference>
<gene>
    <name evidence="2" type="ORF">C8R21_103140</name>
</gene>
<dbReference type="AlphaFoldDB" id="A0A2T5IG98"/>
<dbReference type="InterPro" id="IPR021026">
    <property type="entry name" value="Filamn_hemagglutn_DUF3739"/>
</dbReference>
<feature type="domain" description="DUF3739" evidence="1">
    <location>
        <begin position="1"/>
        <end position="37"/>
    </location>
</feature>
<protein>
    <submittedName>
        <fullName evidence="2">Filamentous hemagglutinin-like outer membrane protein</fullName>
    </submittedName>
</protein>
<dbReference type="Proteomes" id="UP000244152">
    <property type="component" value="Unassembled WGS sequence"/>
</dbReference>
<evidence type="ECO:0000259" key="1">
    <source>
        <dbReference type="Pfam" id="PF12545"/>
    </source>
</evidence>
<evidence type="ECO:0000313" key="3">
    <source>
        <dbReference type="Proteomes" id="UP000244152"/>
    </source>
</evidence>
<evidence type="ECO:0000313" key="2">
    <source>
        <dbReference type="EMBL" id="PTQ82860.1"/>
    </source>
</evidence>
<dbReference type="EMBL" id="QAOK01000003">
    <property type="protein sequence ID" value="PTQ82860.1"/>
    <property type="molecule type" value="Genomic_DNA"/>
</dbReference>
<comment type="caution">
    <text evidence="2">The sequence shown here is derived from an EMBL/GenBank/DDBJ whole genome shotgun (WGS) entry which is preliminary data.</text>
</comment>
<accession>A0A2T5IG98</accession>
<sequence>MNAGDAGIRANNLNIAAQVVLGADNIAVAGTSTGTPVADASAVTATTSGATQQGDDVSKATVALSQNLSEAARTSDEMKKLKPTFISTEVIGHGE</sequence>
<dbReference type="Pfam" id="PF12545">
    <property type="entry name" value="DUF3739"/>
    <property type="match status" value="1"/>
</dbReference>